<organism evidence="3 4">
    <name type="scientific">Flavobacterium myungsuense</name>
    <dbReference type="NCBI Taxonomy" id="651823"/>
    <lineage>
        <taxon>Bacteria</taxon>
        <taxon>Pseudomonadati</taxon>
        <taxon>Bacteroidota</taxon>
        <taxon>Flavobacteriia</taxon>
        <taxon>Flavobacteriales</taxon>
        <taxon>Flavobacteriaceae</taxon>
        <taxon>Flavobacterium</taxon>
    </lineage>
</organism>
<evidence type="ECO:0000313" key="4">
    <source>
        <dbReference type="Proteomes" id="UP001597051"/>
    </source>
</evidence>
<gene>
    <name evidence="3" type="ORF">ACFQ0S_03690</name>
</gene>
<dbReference type="Proteomes" id="UP001597051">
    <property type="component" value="Unassembled WGS sequence"/>
</dbReference>
<dbReference type="PANTHER" id="PTHR30576:SF0">
    <property type="entry name" value="UNDECAPRENYL-PHOSPHATE N-ACETYLGALACTOSAMINYL 1-PHOSPHATE TRANSFERASE-RELATED"/>
    <property type="match status" value="1"/>
</dbReference>
<keyword evidence="3" id="KW-0808">Transferase</keyword>
<dbReference type="GO" id="GO:0016740">
    <property type="term" value="F:transferase activity"/>
    <property type="evidence" value="ECO:0007669"/>
    <property type="project" value="UniProtKB-KW"/>
</dbReference>
<dbReference type="EMBL" id="JBHTIZ010000011">
    <property type="protein sequence ID" value="MFD0983573.1"/>
    <property type="molecule type" value="Genomic_DNA"/>
</dbReference>
<dbReference type="PANTHER" id="PTHR30576">
    <property type="entry name" value="COLANIC BIOSYNTHESIS UDP-GLUCOSE LIPID CARRIER TRANSFERASE"/>
    <property type="match status" value="1"/>
</dbReference>
<proteinExistence type="inferred from homology"/>
<comment type="caution">
    <text evidence="3">The sequence shown here is derived from an EMBL/GenBank/DDBJ whole genome shotgun (WGS) entry which is preliminary data.</text>
</comment>
<reference evidence="4" key="1">
    <citation type="journal article" date="2019" name="Int. J. Syst. Evol. Microbiol.">
        <title>The Global Catalogue of Microorganisms (GCM) 10K type strain sequencing project: providing services to taxonomists for standard genome sequencing and annotation.</title>
        <authorList>
            <consortium name="The Broad Institute Genomics Platform"/>
            <consortium name="The Broad Institute Genome Sequencing Center for Infectious Disease"/>
            <person name="Wu L."/>
            <person name="Ma J."/>
        </authorList>
    </citation>
    <scope>NUCLEOTIDE SEQUENCE [LARGE SCALE GENOMIC DNA]</scope>
    <source>
        <strain evidence="4">CECT 7649</strain>
    </source>
</reference>
<dbReference type="RefSeq" id="WP_379754016.1">
    <property type="nucleotide sequence ID" value="NZ_JBHSYB010000012.1"/>
</dbReference>
<dbReference type="InterPro" id="IPR003362">
    <property type="entry name" value="Bact_transf"/>
</dbReference>
<evidence type="ECO:0000256" key="1">
    <source>
        <dbReference type="ARBA" id="ARBA00006464"/>
    </source>
</evidence>
<dbReference type="Pfam" id="PF02397">
    <property type="entry name" value="Bac_transf"/>
    <property type="match status" value="1"/>
</dbReference>
<sequence>MPKRIFDIVFSFFSILLLLIPLVLLFVFCCFDTNSNGIFIQERVGQFGKIFKMFKLRTIKSDGSISLFGTFLRKFKIDELPQFFNVFIGDMSIVGPRPDISGYYDLLVGNERDILKLKPGITSAASLKYVNEEAILQQQINPKNYNDEVIFRDKVNMNLQYFHDNSLILDLKIILKTVKKITVINLSI</sequence>
<keyword evidence="4" id="KW-1185">Reference proteome</keyword>
<protein>
    <submittedName>
        <fullName evidence="3">Sugar transferase</fullName>
        <ecNumber evidence="3">2.7.8.-</ecNumber>
    </submittedName>
</protein>
<evidence type="ECO:0000313" key="3">
    <source>
        <dbReference type="EMBL" id="MFD0983573.1"/>
    </source>
</evidence>
<feature type="domain" description="Bacterial sugar transferase" evidence="2">
    <location>
        <begin position="3"/>
        <end position="181"/>
    </location>
</feature>
<comment type="similarity">
    <text evidence="1">Belongs to the bacterial sugar transferase family.</text>
</comment>
<evidence type="ECO:0000259" key="2">
    <source>
        <dbReference type="Pfam" id="PF02397"/>
    </source>
</evidence>
<name>A0ABW3IZD7_9FLAO</name>
<accession>A0ABW3IZD7</accession>
<dbReference type="EC" id="2.7.8.-" evidence="3"/>